<protein>
    <submittedName>
        <fullName evidence="2">Uncharacterized protein</fullName>
    </submittedName>
</protein>
<reference evidence="2 3" key="1">
    <citation type="journal article" date="2012" name="BMC Genomics">
        <title>Comparative genomics of the white-rot fungi, Phanerochaete carnosa and P. chrysosporium, to elucidate the genetic basis of the distinct wood types they colonize.</title>
        <authorList>
            <person name="Suzuki H."/>
            <person name="MacDonald J."/>
            <person name="Syed K."/>
            <person name="Salamov A."/>
            <person name="Hori C."/>
            <person name="Aerts A."/>
            <person name="Henrissat B."/>
            <person name="Wiebenga A."/>
            <person name="vanKuyk P.A."/>
            <person name="Barry K."/>
            <person name="Lindquist E."/>
            <person name="LaButti K."/>
            <person name="Lapidus A."/>
            <person name="Lucas S."/>
            <person name="Coutinho P."/>
            <person name="Gong Y."/>
            <person name="Samejima M."/>
            <person name="Mahadevan R."/>
            <person name="Abou-Zaid M."/>
            <person name="de Vries R.P."/>
            <person name="Igarashi K."/>
            <person name="Yadav J.S."/>
            <person name="Grigoriev I.V."/>
            <person name="Master E.R."/>
        </authorList>
    </citation>
    <scope>NUCLEOTIDE SEQUENCE [LARGE SCALE GENOMIC DNA]</scope>
    <source>
        <strain evidence="2 3">HHB-10118-sp</strain>
    </source>
</reference>
<accession>K5WKA9</accession>
<sequence>MHTTCGPGDFDDVLGLSGLAWPGRPSSSTQVASTSQHGQSFDTADRQDGGLSLNVFGDELLYPFEDPMAESFSSESGGPAYSIICSGDAEKF</sequence>
<gene>
    <name evidence="2" type="ORF">PHACADRAFT_250546</name>
</gene>
<keyword evidence="3" id="KW-1185">Reference proteome</keyword>
<proteinExistence type="predicted"/>
<organism evidence="2 3">
    <name type="scientific">Phanerochaete carnosa (strain HHB-10118-sp)</name>
    <name type="common">White-rot fungus</name>
    <name type="synonym">Peniophora carnosa</name>
    <dbReference type="NCBI Taxonomy" id="650164"/>
    <lineage>
        <taxon>Eukaryota</taxon>
        <taxon>Fungi</taxon>
        <taxon>Dikarya</taxon>
        <taxon>Basidiomycota</taxon>
        <taxon>Agaricomycotina</taxon>
        <taxon>Agaricomycetes</taxon>
        <taxon>Polyporales</taxon>
        <taxon>Phanerochaetaceae</taxon>
        <taxon>Phanerochaete</taxon>
    </lineage>
</organism>
<name>K5WKA9_PHACS</name>
<dbReference type="EMBL" id="JH930469">
    <property type="protein sequence ID" value="EKM59810.1"/>
    <property type="molecule type" value="Genomic_DNA"/>
</dbReference>
<feature type="compositionally biased region" description="Polar residues" evidence="1">
    <location>
        <begin position="25"/>
        <end position="42"/>
    </location>
</feature>
<dbReference type="RefSeq" id="XP_007392366.1">
    <property type="nucleotide sequence ID" value="XM_007392304.1"/>
</dbReference>
<evidence type="ECO:0000313" key="3">
    <source>
        <dbReference type="Proteomes" id="UP000008370"/>
    </source>
</evidence>
<dbReference type="Proteomes" id="UP000008370">
    <property type="component" value="Unassembled WGS sequence"/>
</dbReference>
<dbReference type="AlphaFoldDB" id="K5WKA9"/>
<dbReference type="InParanoid" id="K5WKA9"/>
<evidence type="ECO:0000256" key="1">
    <source>
        <dbReference type="SAM" id="MobiDB-lite"/>
    </source>
</evidence>
<dbReference type="HOGENOM" id="CLU_2414016_0_0_1"/>
<dbReference type="GeneID" id="18914952"/>
<dbReference type="KEGG" id="pco:PHACADRAFT_250546"/>
<feature type="region of interest" description="Disordered" evidence="1">
    <location>
        <begin position="22"/>
        <end position="50"/>
    </location>
</feature>
<evidence type="ECO:0000313" key="2">
    <source>
        <dbReference type="EMBL" id="EKM59810.1"/>
    </source>
</evidence>